<feature type="compositionally biased region" description="Low complexity" evidence="1">
    <location>
        <begin position="146"/>
        <end position="159"/>
    </location>
</feature>
<feature type="region of interest" description="Disordered" evidence="1">
    <location>
        <begin position="25"/>
        <end position="301"/>
    </location>
</feature>
<keyword evidence="3" id="KW-1185">Reference proteome</keyword>
<dbReference type="Proteomes" id="UP001590951">
    <property type="component" value="Unassembled WGS sequence"/>
</dbReference>
<feature type="compositionally biased region" description="Polar residues" evidence="1">
    <location>
        <begin position="248"/>
        <end position="258"/>
    </location>
</feature>
<feature type="compositionally biased region" description="Basic residues" evidence="1">
    <location>
        <begin position="394"/>
        <end position="405"/>
    </location>
</feature>
<protein>
    <submittedName>
        <fullName evidence="2">Uncharacterized protein</fullName>
    </submittedName>
</protein>
<proteinExistence type="predicted"/>
<reference evidence="2 3" key="1">
    <citation type="submission" date="2024-09" db="EMBL/GenBank/DDBJ databases">
        <title>Rethinking Asexuality: The Enigmatic Case of Functional Sexual Genes in Lepraria (Stereocaulaceae).</title>
        <authorList>
            <person name="Doellman M."/>
            <person name="Sun Y."/>
            <person name="Barcenas-Pena A."/>
            <person name="Lumbsch H.T."/>
            <person name="Grewe F."/>
        </authorList>
    </citation>
    <scope>NUCLEOTIDE SEQUENCE [LARGE SCALE GENOMIC DNA]</scope>
    <source>
        <strain evidence="2 3">Grewe 0041</strain>
    </source>
</reference>
<organism evidence="2 3">
    <name type="scientific">Lepraria finkii</name>
    <dbReference type="NCBI Taxonomy" id="1340010"/>
    <lineage>
        <taxon>Eukaryota</taxon>
        <taxon>Fungi</taxon>
        <taxon>Dikarya</taxon>
        <taxon>Ascomycota</taxon>
        <taxon>Pezizomycotina</taxon>
        <taxon>Lecanoromycetes</taxon>
        <taxon>OSLEUM clade</taxon>
        <taxon>Lecanoromycetidae</taxon>
        <taxon>Lecanorales</taxon>
        <taxon>Lecanorineae</taxon>
        <taxon>Stereocaulaceae</taxon>
        <taxon>Lepraria</taxon>
    </lineage>
</organism>
<feature type="compositionally biased region" description="Basic and acidic residues" evidence="1">
    <location>
        <begin position="380"/>
        <end position="393"/>
    </location>
</feature>
<comment type="caution">
    <text evidence="2">The sequence shown here is derived from an EMBL/GenBank/DDBJ whole genome shotgun (WGS) entry which is preliminary data.</text>
</comment>
<feature type="compositionally biased region" description="Basic and acidic residues" evidence="1">
    <location>
        <begin position="111"/>
        <end position="125"/>
    </location>
</feature>
<evidence type="ECO:0000313" key="3">
    <source>
        <dbReference type="Proteomes" id="UP001590951"/>
    </source>
</evidence>
<dbReference type="EMBL" id="JBHFEH010000030">
    <property type="protein sequence ID" value="KAL2052020.1"/>
    <property type="molecule type" value="Genomic_DNA"/>
</dbReference>
<sequence>MEDFAELAMEGVPVITEHYDKVYDPVKDKTKQGYQKIKKMRERRRGGGYESETESDYEEVDRYGPPQRSQTDRTRRSRNDDRNRSSRRSDAVDERYIYSKSNGRARSVGHGGRDSYRRGSRRDYSDSESSLSPPRRERRKSLGEKALAALGLAGATGLAADKESSRRRRSRSRSRSRRARNRTPSSDSEGYYVRKSDRNRNRSVPPGPSSVAAGYNDDRTPARYKPAGYIQNGDRDGGGSDRGGGNSQVARRNNQSEVGRQRNGSRGGKKDKKDGSSSESSSDVCSSSEDERRTKKMKGKEYITGALAAVATIHAAHSVYNSMEARDKRHLEVAKGELSPEEARKKKNKARLQDAAAIGIAALGIKGAYSEWQEVQENRHELVEAQKEREKNHERRQRKIQKHGSSKGSNGMNGNGGSQRSRSEDGGRRRRDRSYSR</sequence>
<gene>
    <name evidence="2" type="ORF">ABVK25_007712</name>
</gene>
<name>A0ABR4B361_9LECA</name>
<feature type="compositionally biased region" description="Basic and acidic residues" evidence="1">
    <location>
        <begin position="421"/>
        <end position="437"/>
    </location>
</feature>
<feature type="compositionally biased region" description="Basic residues" evidence="1">
    <location>
        <begin position="165"/>
        <end position="181"/>
    </location>
</feature>
<feature type="compositionally biased region" description="Basic and acidic residues" evidence="1">
    <location>
        <begin position="70"/>
        <end position="97"/>
    </location>
</feature>
<accession>A0ABR4B361</accession>
<feature type="region of interest" description="Disordered" evidence="1">
    <location>
        <begin position="380"/>
        <end position="437"/>
    </location>
</feature>
<feature type="compositionally biased region" description="Basic residues" evidence="1">
    <location>
        <begin position="36"/>
        <end position="46"/>
    </location>
</feature>
<feature type="compositionally biased region" description="Low complexity" evidence="1">
    <location>
        <begin position="277"/>
        <end position="287"/>
    </location>
</feature>
<evidence type="ECO:0000313" key="2">
    <source>
        <dbReference type="EMBL" id="KAL2052020.1"/>
    </source>
</evidence>
<evidence type="ECO:0000256" key="1">
    <source>
        <dbReference type="SAM" id="MobiDB-lite"/>
    </source>
</evidence>